<evidence type="ECO:0000259" key="10">
    <source>
        <dbReference type="Pfam" id="PF01909"/>
    </source>
</evidence>
<feature type="domain" description="Polymerase nucleotidyl transferase" evidence="10">
    <location>
        <begin position="39"/>
        <end position="105"/>
    </location>
</feature>
<dbReference type="Pfam" id="PF01909">
    <property type="entry name" value="NTP_transf_2"/>
    <property type="match status" value="1"/>
</dbReference>
<dbReference type="AlphaFoldDB" id="K6VW90"/>
<dbReference type="GO" id="GO:0046872">
    <property type="term" value="F:metal ion binding"/>
    <property type="evidence" value="ECO:0007669"/>
    <property type="project" value="UniProtKB-KW"/>
</dbReference>
<comment type="similarity">
    <text evidence="9">Belongs to the MntA antitoxin family.</text>
</comment>
<evidence type="ECO:0000256" key="4">
    <source>
        <dbReference type="ARBA" id="ARBA00022695"/>
    </source>
</evidence>
<proteinExistence type="inferred from homology"/>
<reference evidence="11 12" key="1">
    <citation type="submission" date="2012-08" db="EMBL/GenBank/DDBJ databases">
        <title>Whole genome shotgun sequence of Gordonia rhizosphera NBRC 16068.</title>
        <authorList>
            <person name="Takarada H."/>
            <person name="Isaki S."/>
            <person name="Hosoyama A."/>
            <person name="Tsuchikane K."/>
            <person name="Katsumata H."/>
            <person name="Baba S."/>
            <person name="Ohji S."/>
            <person name="Yamazaki S."/>
            <person name="Fujita N."/>
        </authorList>
    </citation>
    <scope>NUCLEOTIDE SEQUENCE [LARGE SCALE GENOMIC DNA]</scope>
    <source>
        <strain evidence="11 12">NBRC 16068</strain>
    </source>
</reference>
<evidence type="ECO:0000256" key="2">
    <source>
        <dbReference type="ARBA" id="ARBA00022649"/>
    </source>
</evidence>
<gene>
    <name evidence="11" type="ORF">GORHZ_125_00580</name>
</gene>
<keyword evidence="6" id="KW-0547">Nucleotide-binding</keyword>
<evidence type="ECO:0000256" key="3">
    <source>
        <dbReference type="ARBA" id="ARBA00022679"/>
    </source>
</evidence>
<evidence type="ECO:0000256" key="9">
    <source>
        <dbReference type="ARBA" id="ARBA00038276"/>
    </source>
</evidence>
<dbReference type="InterPro" id="IPR002934">
    <property type="entry name" value="Polymerase_NTP_transf_dom"/>
</dbReference>
<evidence type="ECO:0000313" key="12">
    <source>
        <dbReference type="Proteomes" id="UP000008363"/>
    </source>
</evidence>
<dbReference type="PANTHER" id="PTHR33571">
    <property type="entry name" value="SSL8005 PROTEIN"/>
    <property type="match status" value="1"/>
</dbReference>
<sequence>MTRTNFCPATTIDGVDEAQMTVTADTTRLRGALATHADEVAEALSAAGVVHAHLFGSVARGDASADSDIDIYVVFSDTTPGRILMTTGGLTERLRRITNVRVDVVDETLGDPRVLETARKDLIPLESILT</sequence>
<dbReference type="SUPFAM" id="SSF81301">
    <property type="entry name" value="Nucleotidyltransferase"/>
    <property type="match status" value="1"/>
</dbReference>
<dbReference type="GO" id="GO:0005524">
    <property type="term" value="F:ATP binding"/>
    <property type="evidence" value="ECO:0007669"/>
    <property type="project" value="UniProtKB-KW"/>
</dbReference>
<dbReference type="InterPro" id="IPR052038">
    <property type="entry name" value="Type-VII_TA_antitoxin"/>
</dbReference>
<keyword evidence="8" id="KW-0460">Magnesium</keyword>
<keyword evidence="7" id="KW-0067">ATP-binding</keyword>
<organism evidence="11 12">
    <name type="scientific">Gordonia rhizosphera NBRC 16068</name>
    <dbReference type="NCBI Taxonomy" id="1108045"/>
    <lineage>
        <taxon>Bacteria</taxon>
        <taxon>Bacillati</taxon>
        <taxon>Actinomycetota</taxon>
        <taxon>Actinomycetes</taxon>
        <taxon>Mycobacteriales</taxon>
        <taxon>Gordoniaceae</taxon>
        <taxon>Gordonia</taxon>
    </lineage>
</organism>
<dbReference type="STRING" id="1108045.GORHZ_125_00580"/>
<evidence type="ECO:0000256" key="1">
    <source>
        <dbReference type="ARBA" id="ARBA00001946"/>
    </source>
</evidence>
<dbReference type="Gene3D" id="3.30.460.10">
    <property type="entry name" value="Beta Polymerase, domain 2"/>
    <property type="match status" value="1"/>
</dbReference>
<dbReference type="InterPro" id="IPR043519">
    <property type="entry name" value="NT_sf"/>
</dbReference>
<keyword evidence="4" id="KW-0548">Nucleotidyltransferase</keyword>
<keyword evidence="5" id="KW-0479">Metal-binding</keyword>
<evidence type="ECO:0000256" key="8">
    <source>
        <dbReference type="ARBA" id="ARBA00022842"/>
    </source>
</evidence>
<comment type="cofactor">
    <cofactor evidence="1">
        <name>Mg(2+)</name>
        <dbReference type="ChEBI" id="CHEBI:18420"/>
    </cofactor>
</comment>
<dbReference type="Proteomes" id="UP000008363">
    <property type="component" value="Unassembled WGS sequence"/>
</dbReference>
<keyword evidence="12" id="KW-1185">Reference proteome</keyword>
<comment type="caution">
    <text evidence="11">The sequence shown here is derived from an EMBL/GenBank/DDBJ whole genome shotgun (WGS) entry which is preliminary data.</text>
</comment>
<dbReference type="GO" id="GO:0016779">
    <property type="term" value="F:nucleotidyltransferase activity"/>
    <property type="evidence" value="ECO:0007669"/>
    <property type="project" value="UniProtKB-KW"/>
</dbReference>
<evidence type="ECO:0000313" key="11">
    <source>
        <dbReference type="EMBL" id="GAB91175.1"/>
    </source>
</evidence>
<accession>K6VW90</accession>
<dbReference type="PANTHER" id="PTHR33571:SF14">
    <property type="entry name" value="PROTEIN ADENYLYLTRANSFERASE MJ0435-RELATED"/>
    <property type="match status" value="1"/>
</dbReference>
<evidence type="ECO:0000256" key="5">
    <source>
        <dbReference type="ARBA" id="ARBA00022723"/>
    </source>
</evidence>
<dbReference type="CDD" id="cd05403">
    <property type="entry name" value="NT_KNTase_like"/>
    <property type="match status" value="1"/>
</dbReference>
<protein>
    <recommendedName>
        <fullName evidence="10">Polymerase nucleotidyl transferase domain-containing protein</fullName>
    </recommendedName>
</protein>
<keyword evidence="3" id="KW-0808">Transferase</keyword>
<name>K6VW90_9ACTN</name>
<dbReference type="EMBL" id="BAHC01000125">
    <property type="protein sequence ID" value="GAB91175.1"/>
    <property type="molecule type" value="Genomic_DNA"/>
</dbReference>
<keyword evidence="2" id="KW-1277">Toxin-antitoxin system</keyword>
<evidence type="ECO:0000256" key="7">
    <source>
        <dbReference type="ARBA" id="ARBA00022840"/>
    </source>
</evidence>
<evidence type="ECO:0000256" key="6">
    <source>
        <dbReference type="ARBA" id="ARBA00022741"/>
    </source>
</evidence>